<reference evidence="8 9" key="1">
    <citation type="submission" date="2018-09" db="EMBL/GenBank/DDBJ databases">
        <authorList>
            <person name="Zhu H."/>
        </authorList>
    </citation>
    <scope>NUCLEOTIDE SEQUENCE [LARGE SCALE GENOMIC DNA]</scope>
    <source>
        <strain evidence="8 9">K1W22B-8</strain>
    </source>
</reference>
<evidence type="ECO:0000313" key="8">
    <source>
        <dbReference type="EMBL" id="RJF88559.1"/>
    </source>
</evidence>
<keyword evidence="4" id="KW-0809">Transit peptide</keyword>
<dbReference type="Pfam" id="PF08511">
    <property type="entry name" value="COQ9"/>
    <property type="match status" value="1"/>
</dbReference>
<evidence type="ECO:0000256" key="3">
    <source>
        <dbReference type="ARBA" id="ARBA00022688"/>
    </source>
</evidence>
<evidence type="ECO:0000259" key="7">
    <source>
        <dbReference type="Pfam" id="PF08511"/>
    </source>
</evidence>
<proteinExistence type="inferred from homology"/>
<comment type="pathway">
    <text evidence="1">Cofactor biosynthesis; ubiquinone biosynthesis.</text>
</comment>
<evidence type="ECO:0000256" key="2">
    <source>
        <dbReference type="ARBA" id="ARBA00010766"/>
    </source>
</evidence>
<evidence type="ECO:0000313" key="9">
    <source>
        <dbReference type="Proteomes" id="UP000284605"/>
    </source>
</evidence>
<evidence type="ECO:0000256" key="1">
    <source>
        <dbReference type="ARBA" id="ARBA00004749"/>
    </source>
</evidence>
<dbReference type="InterPro" id="IPR013718">
    <property type="entry name" value="COQ9_C"/>
</dbReference>
<protein>
    <submittedName>
        <fullName evidence="8">COQ9 family protein</fullName>
    </submittedName>
</protein>
<dbReference type="PANTHER" id="PTHR21427:SF19">
    <property type="entry name" value="UBIQUINONE BIOSYNTHESIS PROTEIN COQ9, MITOCHONDRIAL"/>
    <property type="match status" value="1"/>
</dbReference>
<dbReference type="PANTHER" id="PTHR21427">
    <property type="entry name" value="UBIQUINONE BIOSYNTHESIS PROTEIN COQ9, MITOCHONDRIAL"/>
    <property type="match status" value="1"/>
</dbReference>
<sequence>MKIRDRITLAVRLRLEQNEGEREAVRRAVQFLALPPGGPLAAKLIYKTVDAVWHGIGDTSTDFSFYTKRAILAGVYSATLAFWLQDDSEGRAKTWEFLDRRIGDVMNIYKVRARVEPLLKSVPSPFAALMRLRDAVSNRKG</sequence>
<comment type="caution">
    <text evidence="8">The sequence shown here is derived from an EMBL/GenBank/DDBJ whole genome shotgun (WGS) entry which is preliminary data.</text>
</comment>
<dbReference type="AlphaFoldDB" id="A0A418WF52"/>
<dbReference type="OrthoDB" id="7201143at2"/>
<keyword evidence="9" id="KW-1185">Reference proteome</keyword>
<dbReference type="InterPro" id="IPR012762">
    <property type="entry name" value="Ubiq_biosynth_COQ9"/>
</dbReference>
<dbReference type="RefSeq" id="WP_119779194.1">
    <property type="nucleotide sequence ID" value="NZ_QYUK01000011.1"/>
</dbReference>
<dbReference type="EMBL" id="QYUK01000011">
    <property type="protein sequence ID" value="RJF88559.1"/>
    <property type="molecule type" value="Genomic_DNA"/>
</dbReference>
<accession>A0A418WF52</accession>
<organism evidence="8 9">
    <name type="scientific">Oleomonas cavernae</name>
    <dbReference type="NCBI Taxonomy" id="2320859"/>
    <lineage>
        <taxon>Bacteria</taxon>
        <taxon>Pseudomonadati</taxon>
        <taxon>Pseudomonadota</taxon>
        <taxon>Alphaproteobacteria</taxon>
        <taxon>Acetobacterales</taxon>
        <taxon>Acetobacteraceae</taxon>
        <taxon>Oleomonas</taxon>
    </lineage>
</organism>
<evidence type="ECO:0000256" key="6">
    <source>
        <dbReference type="ARBA" id="ARBA00058104"/>
    </source>
</evidence>
<evidence type="ECO:0000256" key="5">
    <source>
        <dbReference type="ARBA" id="ARBA00023121"/>
    </source>
</evidence>
<name>A0A418WF52_9PROT</name>
<dbReference type="GO" id="GO:0006744">
    <property type="term" value="P:ubiquinone biosynthetic process"/>
    <property type="evidence" value="ECO:0007669"/>
    <property type="project" value="UniProtKB-KW"/>
</dbReference>
<comment type="similarity">
    <text evidence="2">Belongs to the COQ9 family.</text>
</comment>
<gene>
    <name evidence="8" type="ORF">D3874_17400</name>
</gene>
<dbReference type="NCBIfam" id="TIGR02396">
    <property type="entry name" value="diverge_rpsU"/>
    <property type="match status" value="1"/>
</dbReference>
<dbReference type="Proteomes" id="UP000284605">
    <property type="component" value="Unassembled WGS sequence"/>
</dbReference>
<dbReference type="Gene3D" id="1.10.357.10">
    <property type="entry name" value="Tetracycline Repressor, domain 2"/>
    <property type="match status" value="1"/>
</dbReference>
<feature type="domain" description="COQ9 C-terminal" evidence="7">
    <location>
        <begin position="40"/>
        <end position="108"/>
    </location>
</feature>
<keyword evidence="3" id="KW-0831">Ubiquinone biosynthesis</keyword>
<dbReference type="GO" id="GO:0008289">
    <property type="term" value="F:lipid binding"/>
    <property type="evidence" value="ECO:0007669"/>
    <property type="project" value="UniProtKB-KW"/>
</dbReference>
<evidence type="ECO:0000256" key="4">
    <source>
        <dbReference type="ARBA" id="ARBA00022946"/>
    </source>
</evidence>
<comment type="function">
    <text evidence="6">Membrane-associated protein that warps the membrane surface to access and bind aromatic isoprenes with high specificity, including ubiquinone (CoQ) isoprene intermediates and presents them directly to COQ7, therefore facilitating the COQ7-mediated hydroxylase step. Participates in the biosynthesis of coenzyme Q, also named ubiquinone, an essential lipid-soluble electron transporter for aerobic cellular respiration.</text>
</comment>
<keyword evidence="5" id="KW-0446">Lipid-binding</keyword>